<reference evidence="3 4" key="1">
    <citation type="journal article" date="2018" name="MBio">
        <title>Comparative Genomics Reveals the Core Gene Toolbox for the Fungus-Insect Symbiosis.</title>
        <authorList>
            <person name="Wang Y."/>
            <person name="Stata M."/>
            <person name="Wang W."/>
            <person name="Stajich J.E."/>
            <person name="White M.M."/>
            <person name="Moncalvo J.M."/>
        </authorList>
    </citation>
    <scope>NUCLEOTIDE SEQUENCE [LARGE SCALE GENOMIC DNA]</scope>
    <source>
        <strain evidence="3 4">SC-DP-2</strain>
    </source>
</reference>
<dbReference type="PANTHER" id="PTHR28268">
    <property type="entry name" value="MICOS SUBUNIT MIC26"/>
    <property type="match status" value="1"/>
</dbReference>
<name>A0A2T9Y262_9FUNG</name>
<evidence type="ECO:0000256" key="2">
    <source>
        <dbReference type="SAM" id="MobiDB-lite"/>
    </source>
</evidence>
<keyword evidence="1" id="KW-0999">Mitochondrion inner membrane</keyword>
<dbReference type="GO" id="GO:0044284">
    <property type="term" value="C:mitochondrial crista junction"/>
    <property type="evidence" value="ECO:0007669"/>
    <property type="project" value="TreeGrafter"/>
</dbReference>
<dbReference type="InterPro" id="IPR033181">
    <property type="entry name" value="Mic26_fungi"/>
</dbReference>
<dbReference type="GO" id="GO:0061617">
    <property type="term" value="C:MICOS complex"/>
    <property type="evidence" value="ECO:0007669"/>
    <property type="project" value="UniProtKB-UniRule"/>
</dbReference>
<comment type="caution">
    <text evidence="3">The sequence shown here is derived from an EMBL/GenBank/DDBJ whole genome shotgun (WGS) entry which is preliminary data.</text>
</comment>
<dbReference type="Pfam" id="PF09769">
    <property type="entry name" value="ApoO"/>
    <property type="match status" value="1"/>
</dbReference>
<keyword evidence="4" id="KW-1185">Reference proteome</keyword>
<organism evidence="3 4">
    <name type="scientific">Smittium megazygosporum</name>
    <dbReference type="NCBI Taxonomy" id="133381"/>
    <lineage>
        <taxon>Eukaryota</taxon>
        <taxon>Fungi</taxon>
        <taxon>Fungi incertae sedis</taxon>
        <taxon>Zoopagomycota</taxon>
        <taxon>Kickxellomycotina</taxon>
        <taxon>Harpellomycetes</taxon>
        <taxon>Harpellales</taxon>
        <taxon>Legeriomycetaceae</taxon>
        <taxon>Smittium</taxon>
    </lineage>
</organism>
<feature type="region of interest" description="Disordered" evidence="2">
    <location>
        <begin position="202"/>
        <end position="238"/>
    </location>
</feature>
<dbReference type="AlphaFoldDB" id="A0A2T9Y262"/>
<comment type="subunit">
    <text evidence="1">Component of the mitochondrial contact site and cristae organizing system (MICOS) complex.</text>
</comment>
<accession>A0A2T9Y262</accession>
<feature type="compositionally biased region" description="Polar residues" evidence="2">
    <location>
        <begin position="223"/>
        <end position="238"/>
    </location>
</feature>
<protein>
    <recommendedName>
        <fullName evidence="1">MICOS complex subunit</fullName>
    </recommendedName>
</protein>
<evidence type="ECO:0000313" key="3">
    <source>
        <dbReference type="EMBL" id="PVU86425.1"/>
    </source>
</evidence>
<comment type="subcellular location">
    <subcellularLocation>
        <location evidence="1">Mitochondrion inner membrane</location>
    </subcellularLocation>
</comment>
<evidence type="ECO:0000256" key="1">
    <source>
        <dbReference type="RuleBase" id="RU363021"/>
    </source>
</evidence>
<dbReference type="InterPro" id="IPR019166">
    <property type="entry name" value="MIC26/MIC27"/>
</dbReference>
<comment type="function">
    <text evidence="1">Component of the MICOS complex, a large protein complex of the mitochondrial inner membrane that plays crucial roles in the maintenance of crista junctions, inner membrane architecture, and formation of contact sites to the outer membrane.</text>
</comment>
<dbReference type="OrthoDB" id="2399148at2759"/>
<evidence type="ECO:0000313" key="4">
    <source>
        <dbReference type="Proteomes" id="UP000245609"/>
    </source>
</evidence>
<sequence>MSFLRTFKVFSGVAVLSYPIINRSNTLYLLDDEDKKPIYSKKPQTEEGDKDPPTRLELYVKKCREYVSGKVGEAKSESQKLVSKLHEYENEAINSVNSVRGQNESFLPGAVYVSVAAMAGSIIFRKSNILVRFCSPLVFGTTATYFAFPDTFKNVYSKLSESYPVLADVSKYIDTTRSSSRELYNDLNSSLEQKVHDARVQAIKLLTSDPTPKNDQKSEQSEDNQSQPSTSNTDSKPN</sequence>
<proteinExistence type="predicted"/>
<dbReference type="EMBL" id="MBFS01003483">
    <property type="protein sequence ID" value="PVU86425.1"/>
    <property type="molecule type" value="Genomic_DNA"/>
</dbReference>
<keyword evidence="1" id="KW-0472">Membrane</keyword>
<dbReference type="PANTHER" id="PTHR28268:SF1">
    <property type="entry name" value="MICOS SUBUNIT MIC26"/>
    <property type="match status" value="1"/>
</dbReference>
<keyword evidence="1" id="KW-0496">Mitochondrion</keyword>
<dbReference type="GO" id="GO:0042407">
    <property type="term" value="P:cristae formation"/>
    <property type="evidence" value="ECO:0007669"/>
    <property type="project" value="InterPro"/>
</dbReference>
<dbReference type="Proteomes" id="UP000245609">
    <property type="component" value="Unassembled WGS sequence"/>
</dbReference>
<gene>
    <name evidence="3" type="ORF">BB560_006721</name>
</gene>